<sequence>VLEVSNLKGPGGTTMLSWDVARAVGEVLAFEGEVVIAWDHYAYGYDHSYCLVFRAPE</sequence>
<evidence type="ECO:0000313" key="1">
    <source>
        <dbReference type="EMBL" id="KPV51059.1"/>
    </source>
</evidence>
<dbReference type="GO" id="GO:0032259">
    <property type="term" value="P:methylation"/>
    <property type="evidence" value="ECO:0007669"/>
    <property type="project" value="UniProtKB-KW"/>
</dbReference>
<gene>
    <name evidence="1" type="ORF">SE17_23365</name>
</gene>
<dbReference type="AlphaFoldDB" id="A0A0P9DDX7"/>
<keyword evidence="2" id="KW-1185">Reference proteome</keyword>
<dbReference type="Proteomes" id="UP000050509">
    <property type="component" value="Unassembled WGS sequence"/>
</dbReference>
<keyword evidence="1" id="KW-0808">Transferase</keyword>
<feature type="non-terminal residue" evidence="1">
    <location>
        <position position="1"/>
    </location>
</feature>
<name>A0A0P9DDX7_9CHLR</name>
<proteinExistence type="predicted"/>
<dbReference type="GO" id="GO:0008168">
    <property type="term" value="F:methyltransferase activity"/>
    <property type="evidence" value="ECO:0007669"/>
    <property type="project" value="UniProtKB-KW"/>
</dbReference>
<evidence type="ECO:0000313" key="2">
    <source>
        <dbReference type="Proteomes" id="UP000050509"/>
    </source>
</evidence>
<comment type="caution">
    <text evidence="1">The sequence shown here is derived from an EMBL/GenBank/DDBJ whole genome shotgun (WGS) entry which is preliminary data.</text>
</comment>
<keyword evidence="1" id="KW-0489">Methyltransferase</keyword>
<protein>
    <submittedName>
        <fullName evidence="1">DNA methylase</fullName>
    </submittedName>
</protein>
<accession>A0A0P9DDX7</accession>
<dbReference type="EMBL" id="LJCR01001090">
    <property type="protein sequence ID" value="KPV51059.1"/>
    <property type="molecule type" value="Genomic_DNA"/>
</dbReference>
<reference evidence="1 2" key="1">
    <citation type="submission" date="2015-09" db="EMBL/GenBank/DDBJ databases">
        <title>Draft genome sequence of Kouleothrix aurantiaca JCM 19913.</title>
        <authorList>
            <person name="Hemp J."/>
        </authorList>
    </citation>
    <scope>NUCLEOTIDE SEQUENCE [LARGE SCALE GENOMIC DNA]</scope>
    <source>
        <strain evidence="1 2">COM-B</strain>
    </source>
</reference>
<organism evidence="1 2">
    <name type="scientific">Kouleothrix aurantiaca</name>
    <dbReference type="NCBI Taxonomy" id="186479"/>
    <lineage>
        <taxon>Bacteria</taxon>
        <taxon>Bacillati</taxon>
        <taxon>Chloroflexota</taxon>
        <taxon>Chloroflexia</taxon>
        <taxon>Chloroflexales</taxon>
        <taxon>Roseiflexineae</taxon>
        <taxon>Roseiflexaceae</taxon>
        <taxon>Kouleothrix</taxon>
    </lineage>
</organism>